<dbReference type="Proteomes" id="UP000887226">
    <property type="component" value="Unassembled WGS sequence"/>
</dbReference>
<protein>
    <recommendedName>
        <fullName evidence="4">HTH psq-type domain-containing protein</fullName>
    </recommendedName>
</protein>
<feature type="compositionally biased region" description="Polar residues" evidence="1">
    <location>
        <begin position="87"/>
        <end position="102"/>
    </location>
</feature>
<reference evidence="2" key="1">
    <citation type="journal article" date="2021" name="IMA Fungus">
        <title>Genomic characterization of three marine fungi, including Emericellopsis atlantica sp. nov. with signatures of a generalist lifestyle and marine biomass degradation.</title>
        <authorList>
            <person name="Hagestad O.C."/>
            <person name="Hou L."/>
            <person name="Andersen J.H."/>
            <person name="Hansen E.H."/>
            <person name="Altermark B."/>
            <person name="Li C."/>
            <person name="Kuhnert E."/>
            <person name="Cox R.J."/>
            <person name="Crous P.W."/>
            <person name="Spatafora J.W."/>
            <person name="Lail K."/>
            <person name="Amirebrahimi M."/>
            <person name="Lipzen A."/>
            <person name="Pangilinan J."/>
            <person name="Andreopoulos W."/>
            <person name="Hayes R.D."/>
            <person name="Ng V."/>
            <person name="Grigoriev I.V."/>
            <person name="Jackson S.A."/>
            <person name="Sutton T.D.S."/>
            <person name="Dobson A.D.W."/>
            <person name="Rama T."/>
        </authorList>
    </citation>
    <scope>NUCLEOTIDE SEQUENCE</scope>
    <source>
        <strain evidence="2">TRa3180A</strain>
    </source>
</reference>
<evidence type="ECO:0000313" key="3">
    <source>
        <dbReference type="Proteomes" id="UP000887226"/>
    </source>
</evidence>
<feature type="non-terminal residue" evidence="2">
    <location>
        <position position="1"/>
    </location>
</feature>
<proteinExistence type="predicted"/>
<dbReference type="OrthoDB" id="5420958at2759"/>
<accession>A0A9P8CCP9</accession>
<dbReference type="AlphaFoldDB" id="A0A9P8CCP9"/>
<gene>
    <name evidence="2" type="ORF">BJ878DRAFT_516650</name>
</gene>
<comment type="caution">
    <text evidence="2">The sequence shown here is derived from an EMBL/GenBank/DDBJ whole genome shotgun (WGS) entry which is preliminary data.</text>
</comment>
<feature type="region of interest" description="Disordered" evidence="1">
    <location>
        <begin position="78"/>
        <end position="102"/>
    </location>
</feature>
<evidence type="ECO:0000313" key="2">
    <source>
        <dbReference type="EMBL" id="KAG9242218.1"/>
    </source>
</evidence>
<keyword evidence="3" id="KW-1185">Reference proteome</keyword>
<name>A0A9P8CCP9_9HELO</name>
<evidence type="ECO:0008006" key="4">
    <source>
        <dbReference type="Google" id="ProtNLM"/>
    </source>
</evidence>
<dbReference type="EMBL" id="MU254099">
    <property type="protein sequence ID" value="KAG9242218.1"/>
    <property type="molecule type" value="Genomic_DNA"/>
</dbReference>
<sequence>QRSAAKIYKVPFSTLSDRMAGRTYSLDTKANTNVQQKLIKLEEKVFIRNILDMDSREFAPRLADVEDMASFILVSREGGGETRRQALGSSICTTTTGPRDAF</sequence>
<evidence type="ECO:0000256" key="1">
    <source>
        <dbReference type="SAM" id="MobiDB-lite"/>
    </source>
</evidence>
<organism evidence="2 3">
    <name type="scientific">Calycina marina</name>
    <dbReference type="NCBI Taxonomy" id="1763456"/>
    <lineage>
        <taxon>Eukaryota</taxon>
        <taxon>Fungi</taxon>
        <taxon>Dikarya</taxon>
        <taxon>Ascomycota</taxon>
        <taxon>Pezizomycotina</taxon>
        <taxon>Leotiomycetes</taxon>
        <taxon>Helotiales</taxon>
        <taxon>Pezizellaceae</taxon>
        <taxon>Calycina</taxon>
    </lineage>
</organism>